<dbReference type="AlphaFoldDB" id="A0A412Y3K8"/>
<comment type="caution">
    <text evidence="2">The sequence shown here is derived from an EMBL/GenBank/DDBJ whole genome shotgun (WGS) entry which is preliminary data.</text>
</comment>
<dbReference type="Pfam" id="PF17145">
    <property type="entry name" value="DUF5119"/>
    <property type="match status" value="1"/>
</dbReference>
<evidence type="ECO:0000313" key="3">
    <source>
        <dbReference type="Proteomes" id="UP000283850"/>
    </source>
</evidence>
<dbReference type="InterPro" id="IPR033410">
    <property type="entry name" value="DUF5119"/>
</dbReference>
<feature type="compositionally biased region" description="Acidic residues" evidence="1">
    <location>
        <begin position="312"/>
        <end position="326"/>
    </location>
</feature>
<protein>
    <submittedName>
        <fullName evidence="2">DUF5119 domain-containing protein</fullName>
    </submittedName>
</protein>
<gene>
    <name evidence="2" type="ORF">DWW10_15190</name>
</gene>
<sequence>MNFKLITFLLLLLVFCSCERRDITYYMESEISVTADWSRAGLEEEKEDGATLVIFPQDGSQPRVLLTGEREYTTVRLPLGTYDVVLFNRSFTDFNNLLFRGQDAVEALEAYAREVVTRTSTRVIVSSPDKLAAATIRHFEVTDDMLGNYAPAASRAACPAGACKMHFTPVPLTRRIQVTLNVKGLQNVREVRCTLYGVPLSVFLHDGHAGEELGGQEFTVGSPDFDEGSFTDGTMKGTLDVFGFDRSLSHSILLRALLVDGKTVIEQTLTDITVEEQTDEIGNITLHIEASVPKTFPDVKPEGGSDSGFDVGVDDWEDDQQVDIPV</sequence>
<accession>A0A412Y3K8</accession>
<name>A0A412Y3K8_9BACE</name>
<feature type="region of interest" description="Disordered" evidence="1">
    <location>
        <begin position="295"/>
        <end position="326"/>
    </location>
</feature>
<dbReference type="PROSITE" id="PS51257">
    <property type="entry name" value="PROKAR_LIPOPROTEIN"/>
    <property type="match status" value="1"/>
</dbReference>
<evidence type="ECO:0000313" key="2">
    <source>
        <dbReference type="EMBL" id="RGV52017.1"/>
    </source>
</evidence>
<dbReference type="EMBL" id="QRZF01000010">
    <property type="protein sequence ID" value="RGV52017.1"/>
    <property type="molecule type" value="Genomic_DNA"/>
</dbReference>
<proteinExistence type="predicted"/>
<evidence type="ECO:0000256" key="1">
    <source>
        <dbReference type="SAM" id="MobiDB-lite"/>
    </source>
</evidence>
<dbReference type="RefSeq" id="WP_118421749.1">
    <property type="nucleotide sequence ID" value="NZ_QRZF01000010.1"/>
</dbReference>
<organism evidence="2 3">
    <name type="scientific">Bacteroides intestinalis</name>
    <dbReference type="NCBI Taxonomy" id="329854"/>
    <lineage>
        <taxon>Bacteria</taxon>
        <taxon>Pseudomonadati</taxon>
        <taxon>Bacteroidota</taxon>
        <taxon>Bacteroidia</taxon>
        <taxon>Bacteroidales</taxon>
        <taxon>Bacteroidaceae</taxon>
        <taxon>Bacteroides</taxon>
    </lineage>
</organism>
<reference evidence="2 3" key="1">
    <citation type="submission" date="2018-08" db="EMBL/GenBank/DDBJ databases">
        <title>A genome reference for cultivated species of the human gut microbiota.</title>
        <authorList>
            <person name="Zou Y."/>
            <person name="Xue W."/>
            <person name="Luo G."/>
        </authorList>
    </citation>
    <scope>NUCLEOTIDE SEQUENCE [LARGE SCALE GENOMIC DNA]</scope>
    <source>
        <strain evidence="2 3">AF14-32</strain>
    </source>
</reference>
<dbReference type="Proteomes" id="UP000283850">
    <property type="component" value="Unassembled WGS sequence"/>
</dbReference>